<dbReference type="GO" id="GO:0005794">
    <property type="term" value="C:Golgi apparatus"/>
    <property type="evidence" value="ECO:0007669"/>
    <property type="project" value="TreeGrafter"/>
</dbReference>
<dbReference type="GO" id="GO:0045492">
    <property type="term" value="P:xylan biosynthetic process"/>
    <property type="evidence" value="ECO:0007669"/>
    <property type="project" value="TreeGrafter"/>
</dbReference>
<evidence type="ECO:0008006" key="8">
    <source>
        <dbReference type="Google" id="ProtNLM"/>
    </source>
</evidence>
<keyword evidence="3 5" id="KW-1133">Transmembrane helix</keyword>
<evidence type="ECO:0000256" key="1">
    <source>
        <dbReference type="ARBA" id="ARBA00004370"/>
    </source>
</evidence>
<dbReference type="GO" id="GO:0016020">
    <property type="term" value="C:membrane"/>
    <property type="evidence" value="ECO:0007669"/>
    <property type="project" value="UniProtKB-SubCell"/>
</dbReference>
<evidence type="ECO:0000256" key="4">
    <source>
        <dbReference type="ARBA" id="ARBA00023136"/>
    </source>
</evidence>
<feature type="transmembrane region" description="Helical" evidence="5">
    <location>
        <begin position="48"/>
        <end position="69"/>
    </location>
</feature>
<dbReference type="AlphaFoldDB" id="A0A9Q1KFX1"/>
<name>A0A9Q1KFX1_9CARY</name>
<keyword evidence="2 5" id="KW-0812">Transmembrane</keyword>
<dbReference type="PANTHER" id="PTHR13533:SF31">
    <property type="entry name" value="PROTEIN ALTERED XYLOGLUCAN 9"/>
    <property type="match status" value="1"/>
</dbReference>
<evidence type="ECO:0000313" key="6">
    <source>
        <dbReference type="EMBL" id="KAJ8442210.1"/>
    </source>
</evidence>
<evidence type="ECO:0000256" key="3">
    <source>
        <dbReference type="ARBA" id="ARBA00022989"/>
    </source>
</evidence>
<comment type="caution">
    <text evidence="6">The sequence shown here is derived from an EMBL/GenBank/DDBJ whole genome shotgun (WGS) entry which is preliminary data.</text>
</comment>
<gene>
    <name evidence="6" type="ORF">Cgig2_005150</name>
</gene>
<protein>
    <recommendedName>
        <fullName evidence="8">PC-Esterase</fullName>
    </recommendedName>
</protein>
<dbReference type="GO" id="GO:0016407">
    <property type="term" value="F:acetyltransferase activity"/>
    <property type="evidence" value="ECO:0007669"/>
    <property type="project" value="TreeGrafter"/>
</dbReference>
<proteinExistence type="predicted"/>
<comment type="subcellular location">
    <subcellularLocation>
        <location evidence="1">Membrane</location>
    </subcellularLocation>
</comment>
<evidence type="ECO:0000256" key="5">
    <source>
        <dbReference type="SAM" id="Phobius"/>
    </source>
</evidence>
<organism evidence="6 7">
    <name type="scientific">Carnegiea gigantea</name>
    <dbReference type="NCBI Taxonomy" id="171969"/>
    <lineage>
        <taxon>Eukaryota</taxon>
        <taxon>Viridiplantae</taxon>
        <taxon>Streptophyta</taxon>
        <taxon>Embryophyta</taxon>
        <taxon>Tracheophyta</taxon>
        <taxon>Spermatophyta</taxon>
        <taxon>Magnoliopsida</taxon>
        <taxon>eudicotyledons</taxon>
        <taxon>Gunneridae</taxon>
        <taxon>Pentapetalae</taxon>
        <taxon>Caryophyllales</taxon>
        <taxon>Cactineae</taxon>
        <taxon>Cactaceae</taxon>
        <taxon>Cactoideae</taxon>
        <taxon>Echinocereeae</taxon>
        <taxon>Carnegiea</taxon>
    </lineage>
</organism>
<accession>A0A9Q1KFX1</accession>
<reference evidence="6" key="1">
    <citation type="submission" date="2022-04" db="EMBL/GenBank/DDBJ databases">
        <title>Carnegiea gigantea Genome sequencing and assembly v2.</title>
        <authorList>
            <person name="Copetti D."/>
            <person name="Sanderson M.J."/>
            <person name="Burquez A."/>
            <person name="Wojciechowski M.F."/>
        </authorList>
    </citation>
    <scope>NUCLEOTIDE SEQUENCE</scope>
    <source>
        <strain evidence="6">SGP5-SGP5p</strain>
        <tissue evidence="6">Aerial part</tissue>
    </source>
</reference>
<dbReference type="PANTHER" id="PTHR13533">
    <property type="entry name" value="N-ACETYLNEURAMINATE 9-O-ACETYLTRANSFERASE"/>
    <property type="match status" value="1"/>
</dbReference>
<feature type="transmembrane region" description="Helical" evidence="5">
    <location>
        <begin position="20"/>
        <end position="41"/>
    </location>
</feature>
<dbReference type="Proteomes" id="UP001153076">
    <property type="component" value="Unassembled WGS sequence"/>
</dbReference>
<evidence type="ECO:0000313" key="7">
    <source>
        <dbReference type="Proteomes" id="UP001153076"/>
    </source>
</evidence>
<keyword evidence="7" id="KW-1185">Reference proteome</keyword>
<evidence type="ECO:0000256" key="2">
    <source>
        <dbReference type="ARBA" id="ARBA00022692"/>
    </source>
</evidence>
<sequence>MKILSLRNRPLNISGRMIGAVQLGVLAACIVVLVPMGLAGYHLSRNKVLFFSGALFISLAVAVHLSPYFPTLTDFLPSLSSSSQSSSSSSSSTLVLLQNRDSCISLLHRIQWMHHQTPNLNLSHSWSWVLSDEDVIACDFQKIGRKDAGDLLSGSWVVIAGDSQTRFFTLSLLDLILVEDEMLSVRGDLFKRHSDYHLDVDRLGLRIDFIWAPYETNLTQLVGELSKNQSFPDVLVMGSGLWHMLHITNSTDYAESLEGLASSMAPFVASVRVPDLGSVSSSSQPHLFWLGMPMLISSMLNTEEKKEKMTNVTQFAYVRGLRSANLLPPNGPFVLLDMQSLSENCGVRCTEDGMHYDGVVYEAAVHIMLNALLIQSQQKL</sequence>
<dbReference type="EMBL" id="JAKOGI010000144">
    <property type="protein sequence ID" value="KAJ8442210.1"/>
    <property type="molecule type" value="Genomic_DNA"/>
</dbReference>
<dbReference type="PROSITE" id="PS51257">
    <property type="entry name" value="PROKAR_LIPOPROTEIN"/>
    <property type="match status" value="1"/>
</dbReference>
<dbReference type="OrthoDB" id="767975at2759"/>
<keyword evidence="4 5" id="KW-0472">Membrane</keyword>